<keyword evidence="1" id="KW-0472">Membrane</keyword>
<keyword evidence="1" id="KW-1133">Transmembrane helix</keyword>
<accession>A0ABS5ETS0</accession>
<organism evidence="2 3">
    <name type="scientific">Plastoroseomonas hellenica</name>
    <dbReference type="NCBI Taxonomy" id="2687306"/>
    <lineage>
        <taxon>Bacteria</taxon>
        <taxon>Pseudomonadati</taxon>
        <taxon>Pseudomonadota</taxon>
        <taxon>Alphaproteobacteria</taxon>
        <taxon>Acetobacterales</taxon>
        <taxon>Acetobacteraceae</taxon>
        <taxon>Plastoroseomonas</taxon>
    </lineage>
</organism>
<comment type="caution">
    <text evidence="2">The sequence shown here is derived from an EMBL/GenBank/DDBJ whole genome shotgun (WGS) entry which is preliminary data.</text>
</comment>
<evidence type="ECO:0000256" key="1">
    <source>
        <dbReference type="SAM" id="Phobius"/>
    </source>
</evidence>
<evidence type="ECO:0000313" key="3">
    <source>
        <dbReference type="Proteomes" id="UP001196870"/>
    </source>
</evidence>
<dbReference type="EMBL" id="JAAGBB010000004">
    <property type="protein sequence ID" value="MBR0663686.1"/>
    <property type="molecule type" value="Genomic_DNA"/>
</dbReference>
<gene>
    <name evidence="2" type="ORF">GXW71_04875</name>
</gene>
<proteinExistence type="predicted"/>
<sequence length="58" mass="6226">MPEAPPPPLVLADPPPRLAEPIVLAAPEEESGFAWWPFALALLGATSAAGCFWWSRRA</sequence>
<feature type="transmembrane region" description="Helical" evidence="1">
    <location>
        <begin position="33"/>
        <end position="54"/>
    </location>
</feature>
<keyword evidence="3" id="KW-1185">Reference proteome</keyword>
<evidence type="ECO:0000313" key="2">
    <source>
        <dbReference type="EMBL" id="MBR0663686.1"/>
    </source>
</evidence>
<reference evidence="3" key="1">
    <citation type="journal article" date="2021" name="Syst. Appl. Microbiol.">
        <title>Roseomonas hellenica sp. nov., isolated from roots of wild-growing Alkanna tinctoria.</title>
        <authorList>
            <person name="Rat A."/>
            <person name="Naranjo H.D."/>
            <person name="Lebbe L."/>
            <person name="Cnockaert M."/>
            <person name="Krigas N."/>
            <person name="Grigoriadou K."/>
            <person name="Maloupa E."/>
            <person name="Willems A."/>
        </authorList>
    </citation>
    <scope>NUCLEOTIDE SEQUENCE [LARGE SCALE GENOMIC DNA]</scope>
    <source>
        <strain evidence="3">LMG 31523</strain>
    </source>
</reference>
<name>A0ABS5ETS0_9PROT</name>
<dbReference type="RefSeq" id="WP_211851270.1">
    <property type="nucleotide sequence ID" value="NZ_JAAGBB010000004.1"/>
</dbReference>
<keyword evidence="1" id="KW-0812">Transmembrane</keyword>
<protein>
    <submittedName>
        <fullName evidence="2">Uncharacterized protein</fullName>
    </submittedName>
</protein>
<dbReference type="Proteomes" id="UP001196870">
    <property type="component" value="Unassembled WGS sequence"/>
</dbReference>